<name>A0A8C4QD84_EPTBU</name>
<keyword evidence="5" id="KW-0479">Metal-binding</keyword>
<feature type="domain" description="C2H2-type" evidence="16">
    <location>
        <begin position="204"/>
        <end position="231"/>
    </location>
</feature>
<dbReference type="AlphaFoldDB" id="A0A8C4QD84"/>
<evidence type="ECO:0000256" key="9">
    <source>
        <dbReference type="ARBA" id="ARBA00022843"/>
    </source>
</evidence>
<dbReference type="PROSITE" id="PS50157">
    <property type="entry name" value="ZINC_FINGER_C2H2_2"/>
    <property type="match status" value="4"/>
</dbReference>
<dbReference type="Ensembl" id="ENSEBUT00000013737.1">
    <property type="protein sequence ID" value="ENSEBUP00000013161.1"/>
    <property type="gene ID" value="ENSEBUG00000008324.1"/>
</dbReference>
<evidence type="ECO:0000256" key="10">
    <source>
        <dbReference type="ARBA" id="ARBA00023015"/>
    </source>
</evidence>
<dbReference type="InterPro" id="IPR050331">
    <property type="entry name" value="Zinc_finger"/>
</dbReference>
<feature type="domain" description="C2H2-type" evidence="16">
    <location>
        <begin position="148"/>
        <end position="175"/>
    </location>
</feature>
<dbReference type="InterPro" id="IPR013087">
    <property type="entry name" value="Znf_C2H2_type"/>
</dbReference>
<keyword evidence="8" id="KW-0862">Zinc</keyword>
<sequence length="253" mass="28695">MNRDLSGEDLEINPPGFICSFVGGRSMVGSGGSPAERGSTFGKHVVKDPLPDFIVRVKVESEFVDDSTAQEKDLIVKVKVESEFVDKFSQGETQPVNRENFQSNFRQTSQDTLSKKHVKQKPCDSPLRKPINAAQKREGNAKQGKKLYKCSVCSKSFMSSASVRRHEVIHTGKRPFVCCVCNKAFSRSSDLHQHRRIHSGVKPYKCSVCLKAFGRSSNMYQHQRMHTREKHRCSVCHKDFARRATLTKHQEKH</sequence>
<evidence type="ECO:0000256" key="12">
    <source>
        <dbReference type="ARBA" id="ARBA00023163"/>
    </source>
</evidence>
<keyword evidence="12" id="KW-0804">Transcription</keyword>
<keyword evidence="11" id="KW-0238">DNA-binding</keyword>
<comment type="subcellular location">
    <subcellularLocation>
        <location evidence="2">Nucleus</location>
    </subcellularLocation>
</comment>
<keyword evidence="6" id="KW-0677">Repeat</keyword>
<dbReference type="GO" id="GO:0008270">
    <property type="term" value="F:zinc ion binding"/>
    <property type="evidence" value="ECO:0007669"/>
    <property type="project" value="UniProtKB-KW"/>
</dbReference>
<dbReference type="PROSITE" id="PS00028">
    <property type="entry name" value="ZINC_FINGER_C2H2_1"/>
    <property type="match status" value="4"/>
</dbReference>
<evidence type="ECO:0000256" key="4">
    <source>
        <dbReference type="ARBA" id="ARBA00022499"/>
    </source>
</evidence>
<evidence type="ECO:0000256" key="11">
    <source>
        <dbReference type="ARBA" id="ARBA00023125"/>
    </source>
</evidence>
<evidence type="ECO:0000256" key="6">
    <source>
        <dbReference type="ARBA" id="ARBA00022737"/>
    </source>
</evidence>
<dbReference type="GO" id="GO:0010468">
    <property type="term" value="P:regulation of gene expression"/>
    <property type="evidence" value="ECO:0007669"/>
    <property type="project" value="TreeGrafter"/>
</dbReference>
<keyword evidence="18" id="KW-1185">Reference proteome</keyword>
<organism evidence="17 18">
    <name type="scientific">Eptatretus burgeri</name>
    <name type="common">Inshore hagfish</name>
    <dbReference type="NCBI Taxonomy" id="7764"/>
    <lineage>
        <taxon>Eukaryota</taxon>
        <taxon>Metazoa</taxon>
        <taxon>Chordata</taxon>
        <taxon>Craniata</taxon>
        <taxon>Vertebrata</taxon>
        <taxon>Cyclostomata</taxon>
        <taxon>Myxini</taxon>
        <taxon>Myxiniformes</taxon>
        <taxon>Myxinidae</taxon>
        <taxon>Eptatretinae</taxon>
        <taxon>Eptatretus</taxon>
    </lineage>
</organism>
<feature type="domain" description="C2H2-type" evidence="16">
    <location>
        <begin position="176"/>
        <end position="203"/>
    </location>
</feature>
<evidence type="ECO:0000256" key="3">
    <source>
        <dbReference type="ARBA" id="ARBA00006991"/>
    </source>
</evidence>
<dbReference type="PANTHER" id="PTHR16515">
    <property type="entry name" value="PR DOMAIN ZINC FINGER PROTEIN"/>
    <property type="match status" value="1"/>
</dbReference>
<dbReference type="FunFam" id="3.30.160.60:FF:000247">
    <property type="entry name" value="Zinc finger protein 236"/>
    <property type="match status" value="1"/>
</dbReference>
<proteinExistence type="inferred from homology"/>
<dbReference type="SUPFAM" id="SSF57667">
    <property type="entry name" value="beta-beta-alpha zinc fingers"/>
    <property type="match status" value="2"/>
</dbReference>
<keyword evidence="7 14" id="KW-0863">Zinc-finger</keyword>
<keyword evidence="10" id="KW-0805">Transcription regulation</keyword>
<evidence type="ECO:0000256" key="13">
    <source>
        <dbReference type="ARBA" id="ARBA00023242"/>
    </source>
</evidence>
<evidence type="ECO:0000256" key="15">
    <source>
        <dbReference type="SAM" id="MobiDB-lite"/>
    </source>
</evidence>
<dbReference type="GO" id="GO:0003677">
    <property type="term" value="F:DNA binding"/>
    <property type="evidence" value="ECO:0007669"/>
    <property type="project" value="UniProtKB-KW"/>
</dbReference>
<dbReference type="FunFam" id="3.30.160.60:FF:001437">
    <property type="entry name" value="Zinc finger protein 594"/>
    <property type="match status" value="1"/>
</dbReference>
<feature type="region of interest" description="Disordered" evidence="15">
    <location>
        <begin position="108"/>
        <end position="142"/>
    </location>
</feature>
<dbReference type="Pfam" id="PF00096">
    <property type="entry name" value="zf-C2H2"/>
    <property type="match status" value="4"/>
</dbReference>
<protein>
    <recommendedName>
        <fullName evidence="16">C2H2-type domain-containing protein</fullName>
    </recommendedName>
</protein>
<evidence type="ECO:0000256" key="5">
    <source>
        <dbReference type="ARBA" id="ARBA00022723"/>
    </source>
</evidence>
<evidence type="ECO:0000313" key="17">
    <source>
        <dbReference type="Ensembl" id="ENSEBUP00000013161.1"/>
    </source>
</evidence>
<dbReference type="GO" id="GO:0005634">
    <property type="term" value="C:nucleus"/>
    <property type="evidence" value="ECO:0007669"/>
    <property type="project" value="UniProtKB-SubCell"/>
</dbReference>
<dbReference type="InterPro" id="IPR036236">
    <property type="entry name" value="Znf_C2H2_sf"/>
</dbReference>
<comment type="similarity">
    <text evidence="3">Belongs to the krueppel C2H2-type zinc-finger protein family.</text>
</comment>
<evidence type="ECO:0000256" key="7">
    <source>
        <dbReference type="ARBA" id="ARBA00022771"/>
    </source>
</evidence>
<reference evidence="17" key="2">
    <citation type="submission" date="2025-09" db="UniProtKB">
        <authorList>
            <consortium name="Ensembl"/>
        </authorList>
    </citation>
    <scope>IDENTIFICATION</scope>
</reference>
<dbReference type="Gene3D" id="3.30.160.60">
    <property type="entry name" value="Classic Zinc Finger"/>
    <property type="match status" value="3"/>
</dbReference>
<keyword evidence="13" id="KW-0539">Nucleus</keyword>
<dbReference type="SMART" id="SM00355">
    <property type="entry name" value="ZnF_C2H2"/>
    <property type="match status" value="4"/>
</dbReference>
<feature type="domain" description="C2H2-type" evidence="16">
    <location>
        <begin position="231"/>
        <end position="253"/>
    </location>
</feature>
<dbReference type="PANTHER" id="PTHR16515:SF66">
    <property type="entry name" value="C2H2-TYPE DOMAIN-CONTAINING PROTEIN"/>
    <property type="match status" value="1"/>
</dbReference>
<evidence type="ECO:0000256" key="2">
    <source>
        <dbReference type="ARBA" id="ARBA00004123"/>
    </source>
</evidence>
<evidence type="ECO:0000256" key="8">
    <source>
        <dbReference type="ARBA" id="ARBA00022833"/>
    </source>
</evidence>
<keyword evidence="4" id="KW-1017">Isopeptide bond</keyword>
<accession>A0A8C4QD84</accession>
<evidence type="ECO:0000259" key="16">
    <source>
        <dbReference type="PROSITE" id="PS50157"/>
    </source>
</evidence>
<dbReference type="GeneTree" id="ENSGT01150000286934"/>
<dbReference type="FunFam" id="3.30.160.60:FF:000384">
    <property type="entry name" value="Zinc finger protein 550"/>
    <property type="match status" value="1"/>
</dbReference>
<keyword evidence="9" id="KW-0832">Ubl conjugation</keyword>
<dbReference type="Proteomes" id="UP000694388">
    <property type="component" value="Unplaced"/>
</dbReference>
<evidence type="ECO:0000313" key="18">
    <source>
        <dbReference type="Proteomes" id="UP000694388"/>
    </source>
</evidence>
<evidence type="ECO:0000256" key="14">
    <source>
        <dbReference type="PROSITE-ProRule" id="PRU00042"/>
    </source>
</evidence>
<evidence type="ECO:0000256" key="1">
    <source>
        <dbReference type="ARBA" id="ARBA00003767"/>
    </source>
</evidence>
<comment type="function">
    <text evidence="1">May be involved in transcriptional regulation.</text>
</comment>
<reference evidence="17" key="1">
    <citation type="submission" date="2025-08" db="UniProtKB">
        <authorList>
            <consortium name="Ensembl"/>
        </authorList>
    </citation>
    <scope>IDENTIFICATION</scope>
</reference>